<gene>
    <name evidence="1" type="ORF">N8T08_002183</name>
</gene>
<evidence type="ECO:0000313" key="2">
    <source>
        <dbReference type="Proteomes" id="UP001177260"/>
    </source>
</evidence>
<proteinExistence type="predicted"/>
<sequence length="316" mass="34368">MSAELIRPFESLTRSQVALVGGKNASLGKLITALTAQGISVPPGFATTAHVYWQCVFSNNIQSAMASSIAEWQAGKATLSETGTAVHRLFLCGNLPDESAQAILGAYRELSAKDGVRDFSVAVRSSATAEDLPDASFAGQQESYLNVRGEAEILDACRRCYASLFTDRAISYPQTKGFDHMSVALSVGMQSMLCLDASGAGAMFSIDTETGFDKVVLINAAWGLGENVIQGTVTPDEYQMFKPLLGDGKLIPIMEKWCGEKAMKMIYGRARREGTRNVPTSKAEWTAYMLSDQEILQLSRWACKIERHYGCPMDIE</sequence>
<name>A0ACC3B8Q6_9EURO</name>
<evidence type="ECO:0000313" key="1">
    <source>
        <dbReference type="EMBL" id="KAK1146859.1"/>
    </source>
</evidence>
<organism evidence="1 2">
    <name type="scientific">Aspergillus melleus</name>
    <dbReference type="NCBI Taxonomy" id="138277"/>
    <lineage>
        <taxon>Eukaryota</taxon>
        <taxon>Fungi</taxon>
        <taxon>Dikarya</taxon>
        <taxon>Ascomycota</taxon>
        <taxon>Pezizomycotina</taxon>
        <taxon>Eurotiomycetes</taxon>
        <taxon>Eurotiomycetidae</taxon>
        <taxon>Eurotiales</taxon>
        <taxon>Aspergillaceae</taxon>
        <taxon>Aspergillus</taxon>
        <taxon>Aspergillus subgen. Circumdati</taxon>
    </lineage>
</organism>
<protein>
    <submittedName>
        <fullName evidence="1">Uncharacterized protein</fullName>
    </submittedName>
</protein>
<keyword evidence="2" id="KW-1185">Reference proteome</keyword>
<dbReference type="EMBL" id="JAOPJF010000014">
    <property type="protein sequence ID" value="KAK1146859.1"/>
    <property type="molecule type" value="Genomic_DNA"/>
</dbReference>
<accession>A0ACC3B8Q6</accession>
<comment type="caution">
    <text evidence="1">The sequence shown here is derived from an EMBL/GenBank/DDBJ whole genome shotgun (WGS) entry which is preliminary data.</text>
</comment>
<reference evidence="1 2" key="1">
    <citation type="journal article" date="2023" name="ACS Omega">
        <title>Identification of the Neoaspergillic Acid Biosynthesis Gene Cluster by Establishing an In Vitro CRISPR-Ribonucleoprotein Genetic System in Aspergillus melleus.</title>
        <authorList>
            <person name="Yuan B."/>
            <person name="Grau M.F."/>
            <person name="Murata R.M."/>
            <person name="Torok T."/>
            <person name="Venkateswaran K."/>
            <person name="Stajich J.E."/>
            <person name="Wang C.C.C."/>
        </authorList>
    </citation>
    <scope>NUCLEOTIDE SEQUENCE [LARGE SCALE GENOMIC DNA]</scope>
    <source>
        <strain evidence="1 2">IMV 1140</strain>
    </source>
</reference>
<dbReference type="Proteomes" id="UP001177260">
    <property type="component" value="Unassembled WGS sequence"/>
</dbReference>